<dbReference type="AlphaFoldDB" id="A0ABD2BV13"/>
<organism evidence="1 2">
    <name type="scientific">Vespula maculifrons</name>
    <name type="common">Eastern yellow jacket</name>
    <name type="synonym">Wasp</name>
    <dbReference type="NCBI Taxonomy" id="7453"/>
    <lineage>
        <taxon>Eukaryota</taxon>
        <taxon>Metazoa</taxon>
        <taxon>Ecdysozoa</taxon>
        <taxon>Arthropoda</taxon>
        <taxon>Hexapoda</taxon>
        <taxon>Insecta</taxon>
        <taxon>Pterygota</taxon>
        <taxon>Neoptera</taxon>
        <taxon>Endopterygota</taxon>
        <taxon>Hymenoptera</taxon>
        <taxon>Apocrita</taxon>
        <taxon>Aculeata</taxon>
        <taxon>Vespoidea</taxon>
        <taxon>Vespidae</taxon>
        <taxon>Vespinae</taxon>
        <taxon>Vespula</taxon>
    </lineage>
</organism>
<evidence type="ECO:0000313" key="1">
    <source>
        <dbReference type="EMBL" id="KAL2736545.1"/>
    </source>
</evidence>
<gene>
    <name evidence="1" type="ORF">V1477_013054</name>
</gene>
<accession>A0ABD2BV13</accession>
<dbReference type="Proteomes" id="UP001607303">
    <property type="component" value="Unassembled WGS sequence"/>
</dbReference>
<proteinExistence type="predicted"/>
<comment type="caution">
    <text evidence="1">The sequence shown here is derived from an EMBL/GenBank/DDBJ whole genome shotgun (WGS) entry which is preliminary data.</text>
</comment>
<evidence type="ECO:0000313" key="2">
    <source>
        <dbReference type="Proteomes" id="UP001607303"/>
    </source>
</evidence>
<sequence>MAVLARTKASTWDSVHSPINLARAGQIVSYLMSCLAIIVADLSRLLYFTLSIHFPPFLPTPPTTLLRSCEIQQGFEAKSHRIRAEENSKSRTTFSRVILSPSRDDRACSDRTMRNEKRKERKKVESLFENGLLYKT</sequence>
<keyword evidence="2" id="KW-1185">Reference proteome</keyword>
<dbReference type="EMBL" id="JAYRBN010000066">
    <property type="protein sequence ID" value="KAL2736545.1"/>
    <property type="molecule type" value="Genomic_DNA"/>
</dbReference>
<reference evidence="1 2" key="1">
    <citation type="journal article" date="2024" name="Ann. Entomol. Soc. Am.">
        <title>Genomic analyses of the southern and eastern yellowjacket wasps (Hymenoptera: Vespidae) reveal evolutionary signatures of social life.</title>
        <authorList>
            <person name="Catto M.A."/>
            <person name="Caine P.B."/>
            <person name="Orr S.E."/>
            <person name="Hunt B.G."/>
            <person name="Goodisman M.A.D."/>
        </authorList>
    </citation>
    <scope>NUCLEOTIDE SEQUENCE [LARGE SCALE GENOMIC DNA]</scope>
    <source>
        <strain evidence="1">232</strain>
        <tissue evidence="1">Head and thorax</tissue>
    </source>
</reference>
<name>A0ABD2BV13_VESMC</name>
<protein>
    <submittedName>
        <fullName evidence="1">Uncharacterized protein</fullName>
    </submittedName>
</protein>